<sequence>MSIPRNRVACTCTKCIQSTYLDSTGQSFPGKLVARNTQINHRRKDNSNLGDNEVLENPEVQDTELAGVSDREGKVPIRIAVCLLATWLHLACGVSRATTAIVLKFLDIIVNAAVKAQPTTSGKKFFS</sequence>
<dbReference type="RefSeq" id="XP_007328450.1">
    <property type="nucleotide sequence ID" value="XM_007328388.1"/>
</dbReference>
<proteinExistence type="predicted"/>
<organism evidence="2 3">
    <name type="scientific">Agaricus bisporus var. burnettii (strain JB137-S8 / ATCC MYA-4627 / FGSC 10392)</name>
    <name type="common">White button mushroom</name>
    <dbReference type="NCBI Taxonomy" id="597362"/>
    <lineage>
        <taxon>Eukaryota</taxon>
        <taxon>Fungi</taxon>
        <taxon>Dikarya</taxon>
        <taxon>Basidiomycota</taxon>
        <taxon>Agaricomycotina</taxon>
        <taxon>Agaricomycetes</taxon>
        <taxon>Agaricomycetidae</taxon>
        <taxon>Agaricales</taxon>
        <taxon>Agaricineae</taxon>
        <taxon>Agaricaceae</taxon>
        <taxon>Agaricus</taxon>
    </lineage>
</organism>
<gene>
    <name evidence="2" type="ORF">AGABI1DRAFT_126915</name>
</gene>
<dbReference type="HOGENOM" id="CLU_1969887_0_0_1"/>
<evidence type="ECO:0000313" key="3">
    <source>
        <dbReference type="Proteomes" id="UP000008493"/>
    </source>
</evidence>
<dbReference type="Proteomes" id="UP000008493">
    <property type="component" value="Unassembled WGS sequence"/>
</dbReference>
<name>K5XC37_AGABU</name>
<feature type="region of interest" description="Disordered" evidence="1">
    <location>
        <begin position="43"/>
        <end position="67"/>
    </location>
</feature>
<dbReference type="GeneID" id="18826590"/>
<accession>K5XC37</accession>
<evidence type="ECO:0000256" key="1">
    <source>
        <dbReference type="SAM" id="MobiDB-lite"/>
    </source>
</evidence>
<evidence type="ECO:0000313" key="2">
    <source>
        <dbReference type="EMBL" id="EKM80868.1"/>
    </source>
</evidence>
<dbReference type="EMBL" id="JH971388">
    <property type="protein sequence ID" value="EKM80868.1"/>
    <property type="molecule type" value="Genomic_DNA"/>
</dbReference>
<dbReference type="OrthoDB" id="10643785at2759"/>
<feature type="compositionally biased region" description="Acidic residues" evidence="1">
    <location>
        <begin position="53"/>
        <end position="62"/>
    </location>
</feature>
<reference evidence="3" key="1">
    <citation type="journal article" date="2012" name="Proc. Natl. Acad. Sci. U.S.A.">
        <title>Genome sequence of the button mushroom Agaricus bisporus reveals mechanisms governing adaptation to a humic-rich ecological niche.</title>
        <authorList>
            <person name="Morin E."/>
            <person name="Kohler A."/>
            <person name="Baker A.R."/>
            <person name="Foulongne-Oriol M."/>
            <person name="Lombard V."/>
            <person name="Nagy L.G."/>
            <person name="Ohm R.A."/>
            <person name="Patyshakuliyeva A."/>
            <person name="Brun A."/>
            <person name="Aerts A.L."/>
            <person name="Bailey A.M."/>
            <person name="Billette C."/>
            <person name="Coutinho P.M."/>
            <person name="Deakin G."/>
            <person name="Doddapaneni H."/>
            <person name="Floudas D."/>
            <person name="Grimwood J."/>
            <person name="Hilden K."/>
            <person name="Kuees U."/>
            <person name="LaButti K.M."/>
            <person name="Lapidus A."/>
            <person name="Lindquist E.A."/>
            <person name="Lucas S.M."/>
            <person name="Murat C."/>
            <person name="Riley R.W."/>
            <person name="Salamov A.A."/>
            <person name="Schmutz J."/>
            <person name="Subramanian V."/>
            <person name="Woesten H.A.B."/>
            <person name="Xu J."/>
            <person name="Eastwood D.C."/>
            <person name="Foster G.D."/>
            <person name="Sonnenberg A.S."/>
            <person name="Cullen D."/>
            <person name="de Vries R.P."/>
            <person name="Lundell T."/>
            <person name="Hibbett D.S."/>
            <person name="Henrissat B."/>
            <person name="Burton K.S."/>
            <person name="Kerrigan R.W."/>
            <person name="Challen M.P."/>
            <person name="Grigoriev I.V."/>
            <person name="Martin F."/>
        </authorList>
    </citation>
    <scope>NUCLEOTIDE SEQUENCE [LARGE SCALE GENOMIC DNA]</scope>
    <source>
        <strain evidence="3">JB137-S8 / ATCC MYA-4627 / FGSC 10392</strain>
    </source>
</reference>
<dbReference type="KEGG" id="abp:AGABI1DRAFT126915"/>
<dbReference type="AlphaFoldDB" id="K5XC37"/>
<dbReference type="InParanoid" id="K5XC37"/>
<keyword evidence="3" id="KW-1185">Reference proteome</keyword>
<protein>
    <submittedName>
        <fullName evidence="2">Uncharacterized protein</fullName>
    </submittedName>
</protein>